<evidence type="ECO:0000256" key="1">
    <source>
        <dbReference type="SAM" id="MobiDB-lite"/>
    </source>
</evidence>
<dbReference type="EMBL" id="CP025074">
    <property type="protein sequence ID" value="AUI35198.1"/>
    <property type="molecule type" value="Genomic_DNA"/>
</dbReference>
<organism evidence="2 3">
    <name type="scientific">Bacillus caldolyticus</name>
    <dbReference type="NCBI Taxonomy" id="1394"/>
    <lineage>
        <taxon>Bacteria</taxon>
        <taxon>Bacillati</taxon>
        <taxon>Bacillota</taxon>
        <taxon>Bacilli</taxon>
        <taxon>Bacillales</taxon>
        <taxon>Anoxybacillaceae</taxon>
        <taxon>Geobacillus</taxon>
        <taxon>Geobacillus thermoleovorans group</taxon>
    </lineage>
</organism>
<proteinExistence type="predicted"/>
<evidence type="ECO:0000313" key="3">
    <source>
        <dbReference type="Proteomes" id="UP000265462"/>
    </source>
</evidence>
<sequence length="99" mass="11834">MDNSLPWGGCSQDSPPSKSLRRWESVQQIEKPHKCCISFQRIAIDFAGKDHFFHQPSRRLVIQWEMWETIRFFNRESLKATFFLVCERETVVFRRPPGF</sequence>
<protein>
    <submittedName>
        <fullName evidence="2">Uncharacterized protein</fullName>
    </submittedName>
</protein>
<accession>A0ABM6QIK9</accession>
<feature type="region of interest" description="Disordered" evidence="1">
    <location>
        <begin position="1"/>
        <end position="21"/>
    </location>
</feature>
<keyword evidence="3" id="KW-1185">Reference proteome</keyword>
<name>A0ABM6QIK9_BACCL</name>
<reference evidence="2 3" key="1">
    <citation type="submission" date="2018-02" db="EMBL/GenBank/DDBJ databases">
        <title>Complete genome and methylome analysis of Bacillus caldolyticus.</title>
        <authorList>
            <person name="Fomenkov A.I."/>
            <person name="Mersha F."/>
            <person name="Vincze T."/>
            <person name="Roberts R.J."/>
        </authorList>
    </citation>
    <scope>NUCLEOTIDE SEQUENCE [LARGE SCALE GENOMIC DNA]</scope>
    <source>
        <strain evidence="2 3">NEB414</strain>
    </source>
</reference>
<evidence type="ECO:0000313" key="2">
    <source>
        <dbReference type="EMBL" id="AUI35198.1"/>
    </source>
</evidence>
<gene>
    <name evidence="2" type="ORF">CWI35_00530</name>
</gene>
<dbReference type="Proteomes" id="UP000265462">
    <property type="component" value="Chromosome"/>
</dbReference>